<dbReference type="HOGENOM" id="CLU_2684459_0_0_10"/>
<gene>
    <name evidence="1" type="ORF">HMPREF1535_02905</name>
</gene>
<organism evidence="1 2">
    <name type="scientific">Parabacteroides goldsteinii DSM 19448 = WAL 12034</name>
    <dbReference type="NCBI Taxonomy" id="927665"/>
    <lineage>
        <taxon>Bacteria</taxon>
        <taxon>Pseudomonadati</taxon>
        <taxon>Bacteroidota</taxon>
        <taxon>Bacteroidia</taxon>
        <taxon>Bacteroidales</taxon>
        <taxon>Tannerellaceae</taxon>
        <taxon>Parabacteroides</taxon>
    </lineage>
</organism>
<name>A0A0F5J642_9BACT</name>
<dbReference type="AlphaFoldDB" id="A0A0F5J642"/>
<protein>
    <recommendedName>
        <fullName evidence="3">RelE/StbE family addiction module toxin</fullName>
    </recommendedName>
</protein>
<accession>A0A0F5J642</accession>
<evidence type="ECO:0008006" key="3">
    <source>
        <dbReference type="Google" id="ProtNLM"/>
    </source>
</evidence>
<dbReference type="PATRIC" id="fig|927665.4.peg.2981"/>
<dbReference type="RefSeq" id="WP_046146653.1">
    <property type="nucleotide sequence ID" value="NZ_KQ033913.1"/>
</dbReference>
<reference evidence="1 2" key="1">
    <citation type="submission" date="2013-04" db="EMBL/GenBank/DDBJ databases">
        <title>The Genome Sequence of Parabacteroides goldsteinii DSM 19448.</title>
        <authorList>
            <consortium name="The Broad Institute Genomics Platform"/>
            <person name="Earl A."/>
            <person name="Ward D."/>
            <person name="Feldgarden M."/>
            <person name="Gevers D."/>
            <person name="Martens E."/>
            <person name="Sakamoto M."/>
            <person name="Benno Y."/>
            <person name="Song Y."/>
            <person name="Liu C."/>
            <person name="Lee J."/>
            <person name="Bolanos M."/>
            <person name="Vaisanen M.L."/>
            <person name="Finegold S.M."/>
            <person name="Walker B."/>
            <person name="Young S."/>
            <person name="Zeng Q."/>
            <person name="Gargeya S."/>
            <person name="Fitzgerald M."/>
            <person name="Haas B."/>
            <person name="Abouelleil A."/>
            <person name="Allen A.W."/>
            <person name="Alvarado L."/>
            <person name="Arachchi H.M."/>
            <person name="Berlin A.M."/>
            <person name="Chapman S.B."/>
            <person name="Gainer-Dewar J."/>
            <person name="Goldberg J."/>
            <person name="Griggs A."/>
            <person name="Gujja S."/>
            <person name="Hansen M."/>
            <person name="Howarth C."/>
            <person name="Imamovic A."/>
            <person name="Ireland A."/>
            <person name="Larimer J."/>
            <person name="McCowan C."/>
            <person name="Murphy C."/>
            <person name="Pearson M."/>
            <person name="Poon T.W."/>
            <person name="Priest M."/>
            <person name="Roberts A."/>
            <person name="Saif S."/>
            <person name="Shea T."/>
            <person name="Sisk P."/>
            <person name="Sykes S."/>
            <person name="Wortman J."/>
            <person name="Nusbaum C."/>
            <person name="Birren B."/>
        </authorList>
    </citation>
    <scope>NUCLEOTIDE SEQUENCE [LARGE SCALE GENOMIC DNA]</scope>
    <source>
        <strain evidence="1 2">DSM 19448</strain>
    </source>
</reference>
<dbReference type="Proteomes" id="UP000033047">
    <property type="component" value="Unassembled WGS sequence"/>
</dbReference>
<sequence>MKKLKRIISPLAKKQLKELKDFNQILYGTSRANQIYFSIKDCLQVLTDFPGLGYIEPTLQDYPQCFRTFFSIRI</sequence>
<dbReference type="STRING" id="927665.HMPREF1535_02905"/>
<evidence type="ECO:0000313" key="2">
    <source>
        <dbReference type="Proteomes" id="UP000033047"/>
    </source>
</evidence>
<evidence type="ECO:0000313" key="1">
    <source>
        <dbReference type="EMBL" id="KKB53366.1"/>
    </source>
</evidence>
<comment type="caution">
    <text evidence="1">The sequence shown here is derived from an EMBL/GenBank/DDBJ whole genome shotgun (WGS) entry which is preliminary data.</text>
</comment>
<dbReference type="EMBL" id="AQHV01000014">
    <property type="protein sequence ID" value="KKB53366.1"/>
    <property type="molecule type" value="Genomic_DNA"/>
</dbReference>
<proteinExistence type="predicted"/>